<dbReference type="InterPro" id="IPR036179">
    <property type="entry name" value="Ig-like_dom_sf"/>
</dbReference>
<dbReference type="CTD" id="10507"/>
<dbReference type="KEGG" id="muo:115463257"/>
<keyword evidence="3" id="KW-0472">Membrane</keyword>
<dbReference type="RefSeq" id="XP_030049467.1">
    <property type="nucleotide sequence ID" value="XM_030193607.1"/>
</dbReference>
<evidence type="ECO:0000256" key="2">
    <source>
        <dbReference type="ARBA" id="ARBA00009492"/>
    </source>
</evidence>
<protein>
    <submittedName>
        <fullName evidence="13 14">Semaphorin-4D isoform X1</fullName>
    </submittedName>
</protein>
<keyword evidence="4" id="KW-1015">Disulfide bond</keyword>
<evidence type="ECO:0000259" key="10">
    <source>
        <dbReference type="PROSITE" id="PS50835"/>
    </source>
</evidence>
<dbReference type="OrthoDB" id="9988752at2759"/>
<dbReference type="InterPro" id="IPR003598">
    <property type="entry name" value="Ig_sub2"/>
</dbReference>
<dbReference type="RefSeq" id="XP_030049468.1">
    <property type="nucleotide sequence ID" value="XM_030193608.1"/>
</dbReference>
<dbReference type="PROSITE" id="PS50835">
    <property type="entry name" value="IG_LIKE"/>
    <property type="match status" value="2"/>
</dbReference>
<feature type="domain" description="Ig-like" evidence="10">
    <location>
        <begin position="693"/>
        <end position="797"/>
    </location>
</feature>
<evidence type="ECO:0000259" key="11">
    <source>
        <dbReference type="PROSITE" id="PS51004"/>
    </source>
</evidence>
<dbReference type="InterPro" id="IPR013783">
    <property type="entry name" value="Ig-like_fold"/>
</dbReference>
<dbReference type="SUPFAM" id="SSF48726">
    <property type="entry name" value="Immunoglobulin"/>
    <property type="match status" value="2"/>
</dbReference>
<dbReference type="Pfam" id="PF00047">
    <property type="entry name" value="ig"/>
    <property type="match status" value="1"/>
</dbReference>
<dbReference type="GO" id="GO:0045499">
    <property type="term" value="F:chemorepellent activity"/>
    <property type="evidence" value="ECO:0007669"/>
    <property type="project" value="TreeGrafter"/>
</dbReference>
<dbReference type="SMART" id="SM00423">
    <property type="entry name" value="PSI"/>
    <property type="match status" value="1"/>
</dbReference>
<reference evidence="13 14" key="1">
    <citation type="submission" date="2025-04" db="UniProtKB">
        <authorList>
            <consortium name="RefSeq"/>
        </authorList>
    </citation>
    <scope>IDENTIFICATION</scope>
</reference>
<dbReference type="InterPro" id="IPR036352">
    <property type="entry name" value="Semap_dom_sf"/>
</dbReference>
<dbReference type="SMART" id="SM00408">
    <property type="entry name" value="IGc2"/>
    <property type="match status" value="1"/>
</dbReference>
<dbReference type="SMART" id="SM00409">
    <property type="entry name" value="IG"/>
    <property type="match status" value="2"/>
</dbReference>
<dbReference type="Gene3D" id="2.130.10.10">
    <property type="entry name" value="YVTN repeat-like/Quinoprotein amine dehydrogenase"/>
    <property type="match status" value="1"/>
</dbReference>
<dbReference type="FunFam" id="2.130.10.10:FF:000120">
    <property type="entry name" value="Semaphorin 4D"/>
    <property type="match status" value="1"/>
</dbReference>
<dbReference type="InterPro" id="IPR013151">
    <property type="entry name" value="Immunoglobulin_dom"/>
</dbReference>
<dbReference type="Gene3D" id="3.30.1680.10">
    <property type="entry name" value="ligand-binding face of the semaphorins, domain 2"/>
    <property type="match status" value="1"/>
</dbReference>
<dbReference type="GO" id="GO:0005886">
    <property type="term" value="C:plasma membrane"/>
    <property type="evidence" value="ECO:0007669"/>
    <property type="project" value="TreeGrafter"/>
</dbReference>
<keyword evidence="9" id="KW-0732">Signal</keyword>
<dbReference type="Pfam" id="PF01403">
    <property type="entry name" value="Sema"/>
    <property type="match status" value="1"/>
</dbReference>
<feature type="signal peptide" evidence="9">
    <location>
        <begin position="1"/>
        <end position="18"/>
    </location>
</feature>
<dbReference type="InterPro" id="IPR027231">
    <property type="entry name" value="Semaphorin"/>
</dbReference>
<dbReference type="InterPro" id="IPR015943">
    <property type="entry name" value="WD40/YVTN_repeat-like_dom_sf"/>
</dbReference>
<feature type="chain" id="PRO_5044652424" evidence="9">
    <location>
        <begin position="19"/>
        <end position="879"/>
    </location>
</feature>
<dbReference type="GO" id="GO:0001755">
    <property type="term" value="P:neural crest cell migration"/>
    <property type="evidence" value="ECO:0007669"/>
    <property type="project" value="TreeGrafter"/>
</dbReference>
<dbReference type="SUPFAM" id="SSF103575">
    <property type="entry name" value="Plexin repeat"/>
    <property type="match status" value="1"/>
</dbReference>
<dbReference type="PANTHER" id="PTHR11036">
    <property type="entry name" value="SEMAPHORIN"/>
    <property type="match status" value="1"/>
</dbReference>
<evidence type="ECO:0000313" key="14">
    <source>
        <dbReference type="RefSeq" id="XP_030049468.1"/>
    </source>
</evidence>
<dbReference type="Proteomes" id="UP000515156">
    <property type="component" value="Chromosome 2"/>
</dbReference>
<dbReference type="InterPro" id="IPR001627">
    <property type="entry name" value="Semap_dom"/>
</dbReference>
<dbReference type="SMART" id="SM00630">
    <property type="entry name" value="Sema"/>
    <property type="match status" value="1"/>
</dbReference>
<dbReference type="InterPro" id="IPR003599">
    <property type="entry name" value="Ig_sub"/>
</dbReference>
<organism evidence="12 14">
    <name type="scientific">Microcaecilia unicolor</name>
    <dbReference type="NCBI Taxonomy" id="1415580"/>
    <lineage>
        <taxon>Eukaryota</taxon>
        <taxon>Metazoa</taxon>
        <taxon>Chordata</taxon>
        <taxon>Craniata</taxon>
        <taxon>Vertebrata</taxon>
        <taxon>Euteleostomi</taxon>
        <taxon>Amphibia</taxon>
        <taxon>Gymnophiona</taxon>
        <taxon>Siphonopidae</taxon>
        <taxon>Microcaecilia</taxon>
    </lineage>
</organism>
<dbReference type="InterPro" id="IPR002165">
    <property type="entry name" value="Plexin_repeat"/>
</dbReference>
<dbReference type="GO" id="GO:0005615">
    <property type="term" value="C:extracellular space"/>
    <property type="evidence" value="ECO:0007669"/>
    <property type="project" value="TreeGrafter"/>
</dbReference>
<comment type="similarity">
    <text evidence="2">Belongs to the semaphorin family.</text>
</comment>
<feature type="domain" description="Ig-like" evidence="10">
    <location>
        <begin position="567"/>
        <end position="621"/>
    </location>
</feature>
<dbReference type="PROSITE" id="PS51004">
    <property type="entry name" value="SEMA"/>
    <property type="match status" value="1"/>
</dbReference>
<evidence type="ECO:0000256" key="5">
    <source>
        <dbReference type="ARBA" id="ARBA00023180"/>
    </source>
</evidence>
<keyword evidence="5" id="KW-0325">Glycoprotein</keyword>
<evidence type="ECO:0000256" key="9">
    <source>
        <dbReference type="SAM" id="SignalP"/>
    </source>
</evidence>
<dbReference type="PANTHER" id="PTHR11036:SF18">
    <property type="entry name" value="SEMAPHORIN-4D"/>
    <property type="match status" value="1"/>
</dbReference>
<dbReference type="GO" id="GO:0071526">
    <property type="term" value="P:semaphorin-plexin signaling pathway"/>
    <property type="evidence" value="ECO:0007669"/>
    <property type="project" value="TreeGrafter"/>
</dbReference>
<dbReference type="SUPFAM" id="SSF101912">
    <property type="entry name" value="Sema domain"/>
    <property type="match status" value="1"/>
</dbReference>
<proteinExistence type="inferred from homology"/>
<dbReference type="GeneID" id="115463257"/>
<dbReference type="AlphaFoldDB" id="A0A6P7XAD9"/>
<dbReference type="InterPro" id="IPR016201">
    <property type="entry name" value="PSI"/>
</dbReference>
<dbReference type="Gene3D" id="2.60.40.10">
    <property type="entry name" value="Immunoglobulins"/>
    <property type="match status" value="2"/>
</dbReference>
<evidence type="ECO:0000313" key="13">
    <source>
        <dbReference type="RefSeq" id="XP_030049467.1"/>
    </source>
</evidence>
<sequence>MALSILYLVFDLLLGVTAFSPEPRVTWELSEVNLTHFHEPEVFNYSVLLLSEDENVLYVGAREAIFAVNSLDISEKQHELYWKASEDQKNECAKKGKSKQTECFNYVRVLQPLNKDVLYVCGTNAFQPTCDHLNLLPFKLAGRNEDGKGRSPFDPMQSYTSVMIDGELYSGTSFTFLGNEPIIFRQSQQNQLRTEYSVLWLNDPNFVSADVIRHSQNMPKGYDDDKVYFFFTEVSVEFDFVGKVMIPRVARVCKGDQGGLRILQKKWTTFLKATLLCRMPEWNYIFNVVNDVFILKSPNLKEPLIYGVFTAQLNNIGVSAVCAYNMSSVEEVFAKGKYMQSATVEQSDTKWVRYNGEIPKPRPGACINSFDRAMNFNSSLSLPDKTLQFVKDHPLMYDSVTPLGNKPQLVKRDVNYTQIVVDRVKALDGNTYNVMFIGTDEGTLHKAISSEHGMHIIEEIKLFPVSEPIQTLLLSSKEEQRYVYAGSNSGVMQSPVAFCEKYSTCVDCVLARDPYCAWSVYRLTCVNILQEEFSIWDTIQHINGDATSCFGQFIDNVMVAHHKVNLGGTVELKCSPKANLASISWKLENQHLNLENPNYHPLKDSLLIFNVKKEDTGAYYCLSEEKWLHNIIFSHVIVKHVVELQRPLHTTTSPNSPATQREASSPLPFPPTGSSSISSVGCDSHPSFINIQPEILNNAESTLVTMLPPFLGDQALMVSFQGTFHLFCQATGPKDAHFVWEKNGKRIANHVTEQSHILTGDKVHVLSWVKDIATTNSEYHCSITSKSGNQTSKVIIRVEGPPSSTSPESDVSRTDWSKDFANWKSAVSEHDTMMQGWKRIWDPRSQGWSRRRCCIGWQPSIRSSNLYNRRTARRASTRR</sequence>
<comment type="caution">
    <text evidence="7">Lacks conserved residue(s) required for the propagation of feature annotation.</text>
</comment>
<evidence type="ECO:0000313" key="12">
    <source>
        <dbReference type="Proteomes" id="UP000515156"/>
    </source>
</evidence>
<comment type="subcellular location">
    <subcellularLocation>
        <location evidence="1">Membrane</location>
    </subcellularLocation>
</comment>
<feature type="compositionally biased region" description="Polar residues" evidence="8">
    <location>
        <begin position="649"/>
        <end position="663"/>
    </location>
</feature>
<feature type="domain" description="Sema" evidence="11">
    <location>
        <begin position="24"/>
        <end position="496"/>
    </location>
</feature>
<gene>
    <name evidence="13 14" type="primary">SEMA4D</name>
</gene>
<evidence type="ECO:0000256" key="8">
    <source>
        <dbReference type="SAM" id="MobiDB-lite"/>
    </source>
</evidence>
<dbReference type="GO" id="GO:0030335">
    <property type="term" value="P:positive regulation of cell migration"/>
    <property type="evidence" value="ECO:0007669"/>
    <property type="project" value="TreeGrafter"/>
</dbReference>
<accession>A0A6P7XAD9</accession>
<dbReference type="GO" id="GO:0030215">
    <property type="term" value="F:semaphorin receptor binding"/>
    <property type="evidence" value="ECO:0007669"/>
    <property type="project" value="InterPro"/>
</dbReference>
<keyword evidence="12" id="KW-1185">Reference proteome</keyword>
<feature type="region of interest" description="Disordered" evidence="8">
    <location>
        <begin position="649"/>
        <end position="680"/>
    </location>
</feature>
<evidence type="ECO:0000256" key="1">
    <source>
        <dbReference type="ARBA" id="ARBA00004370"/>
    </source>
</evidence>
<evidence type="ECO:0000256" key="3">
    <source>
        <dbReference type="ARBA" id="ARBA00023136"/>
    </source>
</evidence>
<evidence type="ECO:0000256" key="7">
    <source>
        <dbReference type="PROSITE-ProRule" id="PRU00352"/>
    </source>
</evidence>
<name>A0A6P7XAD9_9AMPH</name>
<dbReference type="InterPro" id="IPR007110">
    <property type="entry name" value="Ig-like_dom"/>
</dbReference>
<dbReference type="GO" id="GO:0043931">
    <property type="term" value="P:ossification involved in bone maturation"/>
    <property type="evidence" value="ECO:0007669"/>
    <property type="project" value="TreeGrafter"/>
</dbReference>
<dbReference type="Pfam" id="PF01437">
    <property type="entry name" value="PSI"/>
    <property type="match status" value="1"/>
</dbReference>
<keyword evidence="6" id="KW-0393">Immunoglobulin domain</keyword>
<evidence type="ECO:0000256" key="6">
    <source>
        <dbReference type="ARBA" id="ARBA00023319"/>
    </source>
</evidence>
<dbReference type="GO" id="GO:0000122">
    <property type="term" value="P:negative regulation of transcription by RNA polymerase II"/>
    <property type="evidence" value="ECO:0007669"/>
    <property type="project" value="TreeGrafter"/>
</dbReference>
<evidence type="ECO:0000256" key="4">
    <source>
        <dbReference type="ARBA" id="ARBA00023157"/>
    </source>
</evidence>
<dbReference type="GO" id="GO:0007411">
    <property type="term" value="P:axon guidance"/>
    <property type="evidence" value="ECO:0007669"/>
    <property type="project" value="TreeGrafter"/>
</dbReference>